<organism evidence="1 2">
    <name type="scientific">Sphingopyxis witflariensis</name>
    <dbReference type="NCBI Taxonomy" id="173675"/>
    <lineage>
        <taxon>Bacteria</taxon>
        <taxon>Pseudomonadati</taxon>
        <taxon>Pseudomonadota</taxon>
        <taxon>Alphaproteobacteria</taxon>
        <taxon>Sphingomonadales</taxon>
        <taxon>Sphingomonadaceae</taxon>
        <taxon>Sphingopyxis</taxon>
    </lineage>
</organism>
<gene>
    <name evidence="1" type="ORF">CDQ91_08240</name>
</gene>
<dbReference type="SUPFAM" id="SSF46785">
    <property type="entry name" value="Winged helix' DNA-binding domain"/>
    <property type="match status" value="1"/>
</dbReference>
<dbReference type="Gene3D" id="1.10.10.10">
    <property type="entry name" value="Winged helix-like DNA-binding domain superfamily/Winged helix DNA-binding domain"/>
    <property type="match status" value="1"/>
</dbReference>
<keyword evidence="2" id="KW-1185">Reference proteome</keyword>
<evidence type="ECO:0000313" key="2">
    <source>
        <dbReference type="Proteomes" id="UP000197097"/>
    </source>
</evidence>
<comment type="caution">
    <text evidence="1">The sequence shown here is derived from an EMBL/GenBank/DDBJ whole genome shotgun (WGS) entry which is preliminary data.</text>
</comment>
<proteinExistence type="predicted"/>
<dbReference type="AlphaFoldDB" id="A0A246JZ18"/>
<accession>A0A246JZ18</accession>
<protein>
    <submittedName>
        <fullName evidence="1">Uncharacterized protein</fullName>
    </submittedName>
</protein>
<sequence length="82" mass="9046">MVIDGLLERQPDPDDRRAYLIALTQRGKVERAEVVLARLPIELSSAPSNGVLRSRAREVGNQLLSGLMRVGMPRRLTRAAAP</sequence>
<reference evidence="1 2" key="1">
    <citation type="journal article" date="2002" name="Int. J. Syst. Evol. Microbiol.">
        <title>Sphingopyxis witflariensis sp. nov., isolated from activated sludge.</title>
        <authorList>
            <person name="Kampfer P."/>
            <person name="Witzenberger R."/>
            <person name="Denner E.B."/>
            <person name="Busse H.J."/>
            <person name="Neef A."/>
        </authorList>
    </citation>
    <scope>NUCLEOTIDE SEQUENCE [LARGE SCALE GENOMIC DNA]</scope>
    <source>
        <strain evidence="1 2">DSM 14551</strain>
    </source>
</reference>
<dbReference type="Proteomes" id="UP000197097">
    <property type="component" value="Unassembled WGS sequence"/>
</dbReference>
<evidence type="ECO:0000313" key="1">
    <source>
        <dbReference type="EMBL" id="OWQ98455.1"/>
    </source>
</evidence>
<dbReference type="InterPro" id="IPR036390">
    <property type="entry name" value="WH_DNA-bd_sf"/>
</dbReference>
<name>A0A246JZ18_9SPHN</name>
<dbReference type="EMBL" id="NISJ01000003">
    <property type="protein sequence ID" value="OWQ98455.1"/>
    <property type="molecule type" value="Genomic_DNA"/>
</dbReference>
<dbReference type="InterPro" id="IPR036388">
    <property type="entry name" value="WH-like_DNA-bd_sf"/>
</dbReference>